<protein>
    <submittedName>
        <fullName evidence="2">Deubiquitinase SseL</fullName>
    </submittedName>
</protein>
<dbReference type="InterPro" id="IPR054328">
    <property type="entry name" value="SseL-like_C"/>
</dbReference>
<gene>
    <name evidence="2" type="ORF">G4G24_004098</name>
    <name evidence="3" type="ORF">G4X86_002943</name>
</gene>
<proteinExistence type="predicted"/>
<organism evidence="2">
    <name type="scientific">Salmonella enterica</name>
    <name type="common">Salmonella choleraesuis</name>
    <dbReference type="NCBI Taxonomy" id="28901"/>
    <lineage>
        <taxon>Bacteria</taxon>
        <taxon>Pseudomonadati</taxon>
        <taxon>Pseudomonadota</taxon>
        <taxon>Gammaproteobacteria</taxon>
        <taxon>Enterobacterales</taxon>
        <taxon>Enterobacteriaceae</taxon>
        <taxon>Salmonella</taxon>
    </lineage>
</organism>
<feature type="domain" description="SseL-like C-terminal" evidence="1">
    <location>
        <begin position="1"/>
        <end position="49"/>
    </location>
</feature>
<dbReference type="EMBL" id="DAASDD010000151">
    <property type="protein sequence ID" value="HAE5023897.1"/>
    <property type="molecule type" value="Genomic_DNA"/>
</dbReference>
<comment type="caution">
    <text evidence="2">The sequence shown here is derived from an EMBL/GenBank/DDBJ whole genome shotgun (WGS) entry which is preliminary data.</text>
</comment>
<dbReference type="EMBL" id="DAATMO010000034">
    <property type="protein sequence ID" value="HAE9487193.1"/>
    <property type="molecule type" value="Genomic_DNA"/>
</dbReference>
<evidence type="ECO:0000259" key="1">
    <source>
        <dbReference type="Pfam" id="PF22102"/>
    </source>
</evidence>
<reference evidence="2" key="2">
    <citation type="submission" date="2018-07" db="EMBL/GenBank/DDBJ databases">
        <authorList>
            <consortium name="NCBI Pathogen Detection Project"/>
        </authorList>
    </citation>
    <scope>NUCLEOTIDE SEQUENCE</scope>
    <source>
        <strain evidence="3">15-6112</strain>
        <strain evidence="2">15-6154</strain>
    </source>
</reference>
<name>A0A732HMJ0_SALER</name>
<evidence type="ECO:0000313" key="2">
    <source>
        <dbReference type="EMBL" id="HAE5023897.1"/>
    </source>
</evidence>
<accession>A0A732HMJ0</accession>
<feature type="non-terminal residue" evidence="2">
    <location>
        <position position="1"/>
    </location>
</feature>
<reference evidence="2" key="1">
    <citation type="journal article" date="2018" name="Genome Biol.">
        <title>SKESA: strategic k-mer extension for scrupulous assemblies.</title>
        <authorList>
            <person name="Souvorov A."/>
            <person name="Agarwala R."/>
            <person name="Lipman D.J."/>
        </authorList>
    </citation>
    <scope>NUCLEOTIDE SEQUENCE</scope>
    <source>
        <strain evidence="3">15-6112</strain>
        <strain evidence="2">15-6154</strain>
    </source>
</reference>
<dbReference type="Pfam" id="PF22102">
    <property type="entry name" value="ElaD-SseL-like_C"/>
    <property type="match status" value="1"/>
</dbReference>
<dbReference type="AlphaFoldDB" id="A0A732HMJ0"/>
<evidence type="ECO:0000313" key="3">
    <source>
        <dbReference type="EMBL" id="HAE9487193.1"/>
    </source>
</evidence>
<sequence>CGLFCYHAIQLLSNAGQNDPATTLREFAENFLTLSVEEQTLFNTQTRRQIYEYSLQ</sequence>